<reference evidence="2" key="1">
    <citation type="submission" date="2019-02" db="EMBL/GenBank/DDBJ databases">
        <authorList>
            <person name="Gruber-Vodicka R. H."/>
            <person name="Seah K. B. B."/>
        </authorList>
    </citation>
    <scope>NUCLEOTIDE SEQUENCE</scope>
    <source>
        <strain evidence="2">BECK_S1320</strain>
        <strain evidence="1">BECK_S1321</strain>
    </source>
</reference>
<protein>
    <recommendedName>
        <fullName evidence="3">Glycosyltransferase</fullName>
    </recommendedName>
</protein>
<dbReference type="PANTHER" id="PTHR36529">
    <property type="entry name" value="SLL1095 PROTEIN"/>
    <property type="match status" value="1"/>
</dbReference>
<dbReference type="InterPro" id="IPR029044">
    <property type="entry name" value="Nucleotide-diphossugar_trans"/>
</dbReference>
<dbReference type="SUPFAM" id="SSF53448">
    <property type="entry name" value="Nucleotide-diphospho-sugar transferases"/>
    <property type="match status" value="1"/>
</dbReference>
<sequence>MPEFRNARILVFAKAPIPGAAKTRLIPVLGTRRAAALQGALVHHTLNTATQSGLEVELWCHPNHLHPWFSICATEFAIVLRDQEGADLGERMYHAAKTALTTAPVILIGTDCPELTASELREASKKLAKGYDAVLGPALDGGYYLLGLNRIHSSLFNDILWGSDRVFIQTRQRLRALGWRCWKPSVRRDVDRPADLVFLPPNLDAVIQGTPFGVYP</sequence>
<dbReference type="EMBL" id="CAADFU010000001">
    <property type="protein sequence ID" value="VFK38667.1"/>
    <property type="molecule type" value="Genomic_DNA"/>
</dbReference>
<proteinExistence type="predicted"/>
<dbReference type="Pfam" id="PF09837">
    <property type="entry name" value="DUF2064"/>
    <property type="match status" value="1"/>
</dbReference>
<evidence type="ECO:0000313" key="1">
    <source>
        <dbReference type="EMBL" id="VFK36405.1"/>
    </source>
</evidence>
<evidence type="ECO:0000313" key="2">
    <source>
        <dbReference type="EMBL" id="VFK38667.1"/>
    </source>
</evidence>
<accession>A0A450YAW1</accession>
<dbReference type="NCBIfam" id="TIGR04282">
    <property type="entry name" value="glyco_like_cofC"/>
    <property type="match status" value="1"/>
</dbReference>
<dbReference type="PANTHER" id="PTHR36529:SF1">
    <property type="entry name" value="GLYCOSYLTRANSFERASE"/>
    <property type="match status" value="1"/>
</dbReference>
<evidence type="ECO:0008006" key="3">
    <source>
        <dbReference type="Google" id="ProtNLM"/>
    </source>
</evidence>
<dbReference type="InterPro" id="IPR018641">
    <property type="entry name" value="Trfase_1_rSAM/seldom-assoc"/>
</dbReference>
<dbReference type="EMBL" id="CAADFR010000001">
    <property type="protein sequence ID" value="VFK36405.1"/>
    <property type="molecule type" value="Genomic_DNA"/>
</dbReference>
<dbReference type="AlphaFoldDB" id="A0A450YAW1"/>
<organism evidence="2">
    <name type="scientific">Candidatus Kentrum sp. SD</name>
    <dbReference type="NCBI Taxonomy" id="2126332"/>
    <lineage>
        <taxon>Bacteria</taxon>
        <taxon>Pseudomonadati</taxon>
        <taxon>Pseudomonadota</taxon>
        <taxon>Gammaproteobacteria</taxon>
        <taxon>Candidatus Kentrum</taxon>
    </lineage>
</organism>
<gene>
    <name evidence="2" type="ORF">BECKSD772E_GA0070983_100170</name>
    <name evidence="1" type="ORF">BECKSD772F_GA0070984_100171</name>
</gene>
<dbReference type="Gene3D" id="3.90.550.10">
    <property type="entry name" value="Spore Coat Polysaccharide Biosynthesis Protein SpsA, Chain A"/>
    <property type="match status" value="1"/>
</dbReference>
<name>A0A450YAW1_9GAMM</name>